<keyword evidence="1" id="KW-1133">Transmembrane helix</keyword>
<dbReference type="Pfam" id="PF09577">
    <property type="entry name" value="Spore_YpjB"/>
    <property type="match status" value="1"/>
</dbReference>
<evidence type="ECO:0000256" key="2">
    <source>
        <dbReference type="SAM" id="SignalP"/>
    </source>
</evidence>
<keyword evidence="1" id="KW-0812">Transmembrane</keyword>
<dbReference type="AlphaFoldDB" id="A0A0C2V594"/>
<evidence type="ECO:0000256" key="1">
    <source>
        <dbReference type="SAM" id="Phobius"/>
    </source>
</evidence>
<protein>
    <recommendedName>
        <fullName evidence="5">Sporulation protein YpjB</fullName>
    </recommendedName>
</protein>
<dbReference type="Proteomes" id="UP000031938">
    <property type="component" value="Unassembled WGS sequence"/>
</dbReference>
<feature type="chain" id="PRO_5002156975" description="Sporulation protein YpjB" evidence="2">
    <location>
        <begin position="24"/>
        <end position="236"/>
    </location>
</feature>
<gene>
    <name evidence="3" type="ORF">KP78_31510</name>
</gene>
<evidence type="ECO:0008006" key="5">
    <source>
        <dbReference type="Google" id="ProtNLM"/>
    </source>
</evidence>
<comment type="caution">
    <text evidence="3">The sequence shown here is derived from an EMBL/GenBank/DDBJ whole genome shotgun (WGS) entry which is preliminary data.</text>
</comment>
<dbReference type="InterPro" id="IPR014231">
    <property type="entry name" value="Spore_YpjB"/>
</dbReference>
<evidence type="ECO:0000313" key="3">
    <source>
        <dbReference type="EMBL" id="KIL44187.1"/>
    </source>
</evidence>
<feature type="transmembrane region" description="Helical" evidence="1">
    <location>
        <begin position="199"/>
        <end position="219"/>
    </location>
</feature>
<reference evidence="3 4" key="1">
    <citation type="submission" date="2015-01" db="EMBL/GenBank/DDBJ databases">
        <title>Genome sequencing of Jeotgalibacillus soli.</title>
        <authorList>
            <person name="Goh K.M."/>
            <person name="Chan K.-G."/>
            <person name="Yaakop A.S."/>
            <person name="Ee R."/>
            <person name="Gan H.M."/>
            <person name="Chan C.S."/>
        </authorList>
    </citation>
    <scope>NUCLEOTIDE SEQUENCE [LARGE SCALE GENOMIC DNA]</scope>
    <source>
        <strain evidence="3 4">P9</strain>
    </source>
</reference>
<dbReference type="PATRIC" id="fig|889306.3.peg.3165"/>
<keyword evidence="4" id="KW-1185">Reference proteome</keyword>
<name>A0A0C2V594_9BACL</name>
<dbReference type="STRING" id="889306.KP78_31510"/>
<dbReference type="RefSeq" id="WP_041090096.1">
    <property type="nucleotide sequence ID" value="NZ_JXRP01000019.1"/>
</dbReference>
<dbReference type="OrthoDB" id="2988195at2"/>
<keyword evidence="1" id="KW-0472">Membrane</keyword>
<sequence length="236" mass="27399">MRLKNLYCVLLIIILVVAPYHSAAGQSQPFQQIIQYVSFGQYEEAIVEVDHWLKQVQVTDEEREVLYMQVRYLLDTLSSSAHTKQYKLFAAWSFTSLAEYIDQDTLSYFSFLSRDLEAASDRYEATKDPEVKKKIDLLYHAMLPTLIAAQEKNDWAHVTELTSSTFIPLLDNNLQGYTYGSVPVLSDIQVQDNFNHSSLWIVAFFVGGIIFTTLLFVSWRNYEGERNRKKIRDRND</sequence>
<proteinExistence type="predicted"/>
<organism evidence="3 4">
    <name type="scientific">Jeotgalibacillus soli</name>
    <dbReference type="NCBI Taxonomy" id="889306"/>
    <lineage>
        <taxon>Bacteria</taxon>
        <taxon>Bacillati</taxon>
        <taxon>Bacillota</taxon>
        <taxon>Bacilli</taxon>
        <taxon>Bacillales</taxon>
        <taxon>Caryophanaceae</taxon>
        <taxon>Jeotgalibacillus</taxon>
    </lineage>
</organism>
<dbReference type="EMBL" id="JXRP01000019">
    <property type="protein sequence ID" value="KIL44187.1"/>
    <property type="molecule type" value="Genomic_DNA"/>
</dbReference>
<feature type="signal peptide" evidence="2">
    <location>
        <begin position="1"/>
        <end position="23"/>
    </location>
</feature>
<accession>A0A0C2V594</accession>
<keyword evidence="2" id="KW-0732">Signal</keyword>
<evidence type="ECO:0000313" key="4">
    <source>
        <dbReference type="Proteomes" id="UP000031938"/>
    </source>
</evidence>